<evidence type="ECO:0000313" key="3">
    <source>
        <dbReference type="Proteomes" id="UP000230233"/>
    </source>
</evidence>
<sequence>MDEGEANNFPGPDGGNVVGSRYRHKLLSRFRKNRKPRYSGDGEEGNADAKTKEAKLNTEEKKKKKNPRNQRKNRTRKPKAHREMLILRLSPNLQTLLLALPIRSHGGRFKNKSSQFDRSLSADVSARK</sequence>
<feature type="region of interest" description="Disordered" evidence="1">
    <location>
        <begin position="106"/>
        <end position="128"/>
    </location>
</feature>
<gene>
    <name evidence="2" type="primary">Cnig_chr_IV.g14663</name>
    <name evidence="2" type="ORF">B9Z55_014663</name>
</gene>
<evidence type="ECO:0000313" key="2">
    <source>
        <dbReference type="EMBL" id="PIC35242.1"/>
    </source>
</evidence>
<feature type="compositionally biased region" description="Basic and acidic residues" evidence="1">
    <location>
        <begin position="47"/>
        <end position="61"/>
    </location>
</feature>
<dbReference type="EMBL" id="PDUG01000004">
    <property type="protein sequence ID" value="PIC35242.1"/>
    <property type="molecule type" value="Genomic_DNA"/>
</dbReference>
<proteinExistence type="predicted"/>
<dbReference type="STRING" id="1611254.A0A2G5U6S5"/>
<feature type="region of interest" description="Disordered" evidence="1">
    <location>
        <begin position="1"/>
        <end position="83"/>
    </location>
</feature>
<dbReference type="OrthoDB" id="203339at2759"/>
<organism evidence="2 3">
    <name type="scientific">Caenorhabditis nigoni</name>
    <dbReference type="NCBI Taxonomy" id="1611254"/>
    <lineage>
        <taxon>Eukaryota</taxon>
        <taxon>Metazoa</taxon>
        <taxon>Ecdysozoa</taxon>
        <taxon>Nematoda</taxon>
        <taxon>Chromadorea</taxon>
        <taxon>Rhabditida</taxon>
        <taxon>Rhabditina</taxon>
        <taxon>Rhabditomorpha</taxon>
        <taxon>Rhabditoidea</taxon>
        <taxon>Rhabditidae</taxon>
        <taxon>Peloderinae</taxon>
        <taxon>Caenorhabditis</taxon>
    </lineage>
</organism>
<accession>A0A2G5U6S5</accession>
<evidence type="ECO:0000256" key="1">
    <source>
        <dbReference type="SAM" id="MobiDB-lite"/>
    </source>
</evidence>
<reference evidence="3" key="1">
    <citation type="submission" date="2017-10" db="EMBL/GenBank/DDBJ databases">
        <title>Rapid genome shrinkage in a self-fertile nematode reveals novel sperm competition proteins.</title>
        <authorList>
            <person name="Yin D."/>
            <person name="Schwarz E.M."/>
            <person name="Thomas C.G."/>
            <person name="Felde R.L."/>
            <person name="Korf I.F."/>
            <person name="Cutter A.D."/>
            <person name="Schartner C.M."/>
            <person name="Ralston E.J."/>
            <person name="Meyer B.J."/>
            <person name="Haag E.S."/>
        </authorList>
    </citation>
    <scope>NUCLEOTIDE SEQUENCE [LARGE SCALE GENOMIC DNA]</scope>
    <source>
        <strain evidence="3">JU1422</strain>
    </source>
</reference>
<feature type="compositionally biased region" description="Basic residues" evidence="1">
    <location>
        <begin position="62"/>
        <end position="80"/>
    </location>
</feature>
<feature type="compositionally biased region" description="Basic residues" evidence="1">
    <location>
        <begin position="21"/>
        <end position="37"/>
    </location>
</feature>
<protein>
    <submittedName>
        <fullName evidence="2">Uncharacterized protein</fullName>
    </submittedName>
</protein>
<keyword evidence="3" id="KW-1185">Reference proteome</keyword>
<comment type="caution">
    <text evidence="2">The sequence shown here is derived from an EMBL/GenBank/DDBJ whole genome shotgun (WGS) entry which is preliminary data.</text>
</comment>
<name>A0A2G5U6S5_9PELO</name>
<dbReference type="AlphaFoldDB" id="A0A2G5U6S5"/>
<dbReference type="Proteomes" id="UP000230233">
    <property type="component" value="Chromosome IV"/>
</dbReference>